<dbReference type="Pfam" id="PF01142">
    <property type="entry name" value="TruD"/>
    <property type="match status" value="1"/>
</dbReference>
<dbReference type="PANTHER" id="PTHR13326">
    <property type="entry name" value="TRNA PSEUDOURIDINE SYNTHASE D"/>
    <property type="match status" value="1"/>
</dbReference>
<protein>
    <recommendedName>
        <fullName evidence="3">TRUD domain-containing protein</fullName>
    </recommendedName>
</protein>
<gene>
    <name evidence="4" type="ORF">S01H4_07077</name>
</gene>
<proteinExistence type="inferred from homology"/>
<feature type="non-terminal residue" evidence="4">
    <location>
        <position position="224"/>
    </location>
</feature>
<feature type="domain" description="TRUD" evidence="3">
    <location>
        <begin position="192"/>
        <end position="224"/>
    </location>
</feature>
<dbReference type="InterPro" id="IPR042214">
    <property type="entry name" value="TruD_catalytic"/>
</dbReference>
<sequence>MDEENITSIGPKNLSKRNMEKIVGIEVFSSTGYEGIQARIKKRYKDFIVREITHSGRVLEIKEDFGPTYFSEDSKDSYTLFNLIKVNKDTFEAVRLISKALGIPPKSIGYAGLKDKRSISVQTASIRGNYVEKLKNLKLDGIYIRNIFPSKHSVKLGYNWGNQFVITLRNIKHMPDQMKKIESLFSYLREHGFPNYYGLQRFGTFRPNSHIIGRFILESQFKKA</sequence>
<evidence type="ECO:0000256" key="1">
    <source>
        <dbReference type="ARBA" id="ARBA00007953"/>
    </source>
</evidence>
<dbReference type="Gene3D" id="3.30.2350.20">
    <property type="entry name" value="TruD, catalytic domain"/>
    <property type="match status" value="1"/>
</dbReference>
<organism evidence="4">
    <name type="scientific">marine sediment metagenome</name>
    <dbReference type="NCBI Taxonomy" id="412755"/>
    <lineage>
        <taxon>unclassified sequences</taxon>
        <taxon>metagenomes</taxon>
        <taxon>ecological metagenomes</taxon>
    </lineage>
</organism>
<evidence type="ECO:0000256" key="2">
    <source>
        <dbReference type="ARBA" id="ARBA00023235"/>
    </source>
</evidence>
<dbReference type="GO" id="GO:0005634">
    <property type="term" value="C:nucleus"/>
    <property type="evidence" value="ECO:0007669"/>
    <property type="project" value="TreeGrafter"/>
</dbReference>
<dbReference type="PROSITE" id="PS50984">
    <property type="entry name" value="TRUD"/>
    <property type="match status" value="1"/>
</dbReference>
<comment type="caution">
    <text evidence="4">The sequence shown here is derived from an EMBL/GenBank/DDBJ whole genome shotgun (WGS) entry which is preliminary data.</text>
</comment>
<dbReference type="GO" id="GO:0001522">
    <property type="term" value="P:pseudouridine synthesis"/>
    <property type="evidence" value="ECO:0007669"/>
    <property type="project" value="InterPro"/>
</dbReference>
<accession>X0YRK6</accession>
<comment type="similarity">
    <text evidence="1">Belongs to the pseudouridine synthase TruD family.</text>
</comment>
<dbReference type="InterPro" id="IPR020103">
    <property type="entry name" value="PsdUridine_synth_cat_dom_sf"/>
</dbReference>
<dbReference type="PANTHER" id="PTHR13326:SF21">
    <property type="entry name" value="PSEUDOURIDYLATE SYNTHASE PUS7L"/>
    <property type="match status" value="1"/>
</dbReference>
<dbReference type="GO" id="GO:0009982">
    <property type="term" value="F:pseudouridine synthase activity"/>
    <property type="evidence" value="ECO:0007669"/>
    <property type="project" value="InterPro"/>
</dbReference>
<dbReference type="InterPro" id="IPR001656">
    <property type="entry name" value="PsdUridine_synth_TruD"/>
</dbReference>
<evidence type="ECO:0000313" key="4">
    <source>
        <dbReference type="EMBL" id="GAG59014.1"/>
    </source>
</evidence>
<evidence type="ECO:0000259" key="3">
    <source>
        <dbReference type="PROSITE" id="PS50984"/>
    </source>
</evidence>
<dbReference type="EMBL" id="BART01002268">
    <property type="protein sequence ID" value="GAG59014.1"/>
    <property type="molecule type" value="Genomic_DNA"/>
</dbReference>
<dbReference type="InterPro" id="IPR011760">
    <property type="entry name" value="PsdUridine_synth_TruD_insert"/>
</dbReference>
<reference evidence="4" key="1">
    <citation type="journal article" date="2014" name="Front. Microbiol.">
        <title>High frequency of phylogenetically diverse reductive dehalogenase-homologous genes in deep subseafloor sedimentary metagenomes.</title>
        <authorList>
            <person name="Kawai M."/>
            <person name="Futagami T."/>
            <person name="Toyoda A."/>
            <person name="Takaki Y."/>
            <person name="Nishi S."/>
            <person name="Hori S."/>
            <person name="Arai W."/>
            <person name="Tsubouchi T."/>
            <person name="Morono Y."/>
            <person name="Uchiyama I."/>
            <person name="Ito T."/>
            <person name="Fujiyama A."/>
            <person name="Inagaki F."/>
            <person name="Takami H."/>
        </authorList>
    </citation>
    <scope>NUCLEOTIDE SEQUENCE</scope>
    <source>
        <strain evidence="4">Expedition CK06-06</strain>
    </source>
</reference>
<name>X0YRK6_9ZZZZ</name>
<dbReference type="GO" id="GO:0003723">
    <property type="term" value="F:RNA binding"/>
    <property type="evidence" value="ECO:0007669"/>
    <property type="project" value="InterPro"/>
</dbReference>
<dbReference type="AlphaFoldDB" id="X0YRK6"/>
<keyword evidence="2" id="KW-0413">Isomerase</keyword>
<dbReference type="SUPFAM" id="SSF55120">
    <property type="entry name" value="Pseudouridine synthase"/>
    <property type="match status" value="1"/>
</dbReference>